<dbReference type="InParanoid" id="A7S8R3"/>
<dbReference type="InterPro" id="IPR008979">
    <property type="entry name" value="Galactose-bd-like_sf"/>
</dbReference>
<protein>
    <recommendedName>
        <fullName evidence="7">Beta-galactosidase</fullName>
        <ecNumber evidence="7">3.2.1.23</ecNumber>
    </recommendedName>
</protein>
<dbReference type="EMBL" id="DS469599">
    <property type="protein sequence ID" value="EDO39870.1"/>
    <property type="molecule type" value="Genomic_DNA"/>
</dbReference>
<dbReference type="InterPro" id="IPR048913">
    <property type="entry name" value="BetaGal_gal-bd"/>
</dbReference>
<dbReference type="GO" id="GO:0019388">
    <property type="term" value="P:galactose catabolic process"/>
    <property type="evidence" value="ECO:0000318"/>
    <property type="project" value="GO_Central"/>
</dbReference>
<dbReference type="HOGENOM" id="CLU_007853_7_2_1"/>
<evidence type="ECO:0000256" key="5">
    <source>
        <dbReference type="ARBA" id="ARBA00023295"/>
    </source>
</evidence>
<evidence type="ECO:0000256" key="6">
    <source>
        <dbReference type="PIRSR" id="PIRSR006336-1"/>
    </source>
</evidence>
<feature type="signal peptide" evidence="9">
    <location>
        <begin position="1"/>
        <end position="22"/>
    </location>
</feature>
<dbReference type="Pfam" id="PF21317">
    <property type="entry name" value="BetaGal_ABD_1"/>
    <property type="match status" value="1"/>
</dbReference>
<evidence type="ECO:0000256" key="9">
    <source>
        <dbReference type="SAM" id="SignalP"/>
    </source>
</evidence>
<keyword evidence="4" id="KW-0325">Glycoprotein</keyword>
<dbReference type="EC" id="3.2.1.23" evidence="7"/>
<keyword evidence="5 7" id="KW-0326">Glycosidase</keyword>
<evidence type="ECO:0000259" key="11">
    <source>
        <dbReference type="Pfam" id="PF21317"/>
    </source>
</evidence>
<keyword evidence="3 7" id="KW-0378">Hydrolase</keyword>
<reference evidence="13 14" key="1">
    <citation type="journal article" date="2007" name="Science">
        <title>Sea anemone genome reveals ancestral eumetazoan gene repertoire and genomic organization.</title>
        <authorList>
            <person name="Putnam N.H."/>
            <person name="Srivastava M."/>
            <person name="Hellsten U."/>
            <person name="Dirks B."/>
            <person name="Chapman J."/>
            <person name="Salamov A."/>
            <person name="Terry A."/>
            <person name="Shapiro H."/>
            <person name="Lindquist E."/>
            <person name="Kapitonov V.V."/>
            <person name="Jurka J."/>
            <person name="Genikhovich G."/>
            <person name="Grigoriev I.V."/>
            <person name="Lucas S.M."/>
            <person name="Steele R.E."/>
            <person name="Finnerty J.R."/>
            <person name="Technau U."/>
            <person name="Martindale M.Q."/>
            <person name="Rokhsar D.S."/>
        </authorList>
    </citation>
    <scope>NUCLEOTIDE SEQUENCE [LARGE SCALE GENOMIC DNA]</scope>
    <source>
        <strain evidence="14">CH2 X CH6</strain>
    </source>
</reference>
<dbReference type="PIRSF" id="PIRSF006336">
    <property type="entry name" value="B-gal"/>
    <property type="match status" value="1"/>
</dbReference>
<dbReference type="FunFam" id="2.60.120.260:FF:000021">
    <property type="entry name" value="Beta-galactosidase"/>
    <property type="match status" value="1"/>
</dbReference>
<dbReference type="InterPro" id="IPR019801">
    <property type="entry name" value="Glyco_hydro_35_CS"/>
</dbReference>
<dbReference type="Gene3D" id="2.60.120.260">
    <property type="entry name" value="Galactose-binding domain-like"/>
    <property type="match status" value="2"/>
</dbReference>
<dbReference type="eggNOG" id="KOG0496">
    <property type="taxonomic scope" value="Eukaryota"/>
</dbReference>
<organism evidence="13 14">
    <name type="scientific">Nematostella vectensis</name>
    <name type="common">Starlet sea anemone</name>
    <dbReference type="NCBI Taxonomy" id="45351"/>
    <lineage>
        <taxon>Eukaryota</taxon>
        <taxon>Metazoa</taxon>
        <taxon>Cnidaria</taxon>
        <taxon>Anthozoa</taxon>
        <taxon>Hexacorallia</taxon>
        <taxon>Actiniaria</taxon>
        <taxon>Edwardsiidae</taxon>
        <taxon>Nematostella</taxon>
    </lineage>
</organism>
<feature type="active site" description="Nucleophile" evidence="6">
    <location>
        <position position="262"/>
    </location>
</feature>
<gene>
    <name evidence="13" type="ORF">NEMVEDRAFT_v1g167821</name>
</gene>
<evidence type="ECO:0000313" key="13">
    <source>
        <dbReference type="EMBL" id="EDO39870.1"/>
    </source>
</evidence>
<accession>A7S8R3</accession>
<sequence>MAVSYLLLAVSIVFSYINPIAAKSFTIDFDNNRFLKDGQPFRYISGGIHYFRVPQFFWKDRLLKMKAAGMNAIQTYVPWNLHEPTPGKYNFDGGADLLSFLELAHSLDLVAIVRAGPYICAEWDFGGLPAWLLKNSSITLRSSKDQAYMSAVDSWMGVLLPKLKAYLYEHGGPVIMVQVENEYGNYYTCDHEYMNHLEITFRQHLGSNVILFTTDPPIPYNLKCGTLLSLFTTIDFGPGIDPAAAFNIQRQFQPKGPFVNSEYYTGWLDHWGEQHQTKTSESVSQYLDKILALNASVNLYMFEGGTNFGFWNGANANAGASSFQPVPTSYDYDAPLTEAGDPTEKYFAIREVVGKHASLPDIPIPPATPKYSYGTVEMKRGARMIDILSELTPGGPYKSKYPQTMEELDQYSGFVLYRSQIPSMFTQSTRMLNVEGLVRDRAIVYVGSIRQRTLNRTKGESNATIVISEFLELDILVENMGHIGYGSEMVDPKGLVGNVTIDNVQILNWEMYPLNLDNAVKNHKMQSLLASALPGTDNAISPTFYTGVIPAAPFGDTGFDCYLRLDGWSKGVVFINGFNLGRYWPVVGPQKTLYVPASVLSADQKQSSLVILELDDSPCDYPETCLVSFVTDPVVNGTTSPIFRPPFKDTIP</sequence>
<comment type="catalytic activity">
    <reaction evidence="7">
        <text>Hydrolysis of terminal non-reducing beta-D-galactose residues in beta-D-galactosides.</text>
        <dbReference type="EC" id="3.2.1.23"/>
    </reaction>
</comment>
<dbReference type="SUPFAM" id="SSF49785">
    <property type="entry name" value="Galactose-binding domain-like"/>
    <property type="match status" value="1"/>
</dbReference>
<dbReference type="KEGG" id="nve:5511591"/>
<name>A7S8R3_NEMVE</name>
<keyword evidence="14" id="KW-1185">Reference proteome</keyword>
<dbReference type="PRINTS" id="PR00742">
    <property type="entry name" value="GLHYDRLASE35"/>
</dbReference>
<dbReference type="GO" id="GO:0004565">
    <property type="term" value="F:beta-galactosidase activity"/>
    <property type="evidence" value="ECO:0000318"/>
    <property type="project" value="GO_Central"/>
</dbReference>
<dbReference type="InterPro" id="IPR026283">
    <property type="entry name" value="B-gal_1-like"/>
</dbReference>
<feature type="domain" description="Beta-galactosidase galactose-binding" evidence="12">
    <location>
        <begin position="542"/>
        <end position="602"/>
    </location>
</feature>
<proteinExistence type="inferred from homology"/>
<dbReference type="InterPro" id="IPR017853">
    <property type="entry name" value="GH"/>
</dbReference>
<dbReference type="InterPro" id="IPR001944">
    <property type="entry name" value="Glycoside_Hdrlase_35"/>
</dbReference>
<dbReference type="Pfam" id="PF21467">
    <property type="entry name" value="BetaGal_gal-bd"/>
    <property type="match status" value="1"/>
</dbReference>
<evidence type="ECO:0000259" key="10">
    <source>
        <dbReference type="Pfam" id="PF01301"/>
    </source>
</evidence>
<dbReference type="InterPro" id="IPR031330">
    <property type="entry name" value="Gly_Hdrlase_35_cat"/>
</dbReference>
<evidence type="ECO:0000256" key="8">
    <source>
        <dbReference type="RuleBase" id="RU003679"/>
    </source>
</evidence>
<feature type="domain" description="Glycoside hydrolase 35 catalytic" evidence="10">
    <location>
        <begin position="34"/>
        <end position="354"/>
    </location>
</feature>
<comment type="similarity">
    <text evidence="1 8">Belongs to the glycosyl hydrolase 35 family.</text>
</comment>
<evidence type="ECO:0000256" key="2">
    <source>
        <dbReference type="ARBA" id="ARBA00022729"/>
    </source>
</evidence>
<evidence type="ECO:0000256" key="4">
    <source>
        <dbReference type="ARBA" id="ARBA00023180"/>
    </source>
</evidence>
<keyword evidence="2 9" id="KW-0732">Signal</keyword>
<dbReference type="PhylomeDB" id="A7S8R3"/>
<feature type="domain" description="Beta-galactosidase 1-like first all-beta" evidence="11">
    <location>
        <begin position="402"/>
        <end position="515"/>
    </location>
</feature>
<dbReference type="AlphaFoldDB" id="A7S8R3"/>
<evidence type="ECO:0000256" key="7">
    <source>
        <dbReference type="RuleBase" id="RU000675"/>
    </source>
</evidence>
<evidence type="ECO:0000256" key="1">
    <source>
        <dbReference type="ARBA" id="ARBA00009809"/>
    </source>
</evidence>
<dbReference type="SUPFAM" id="SSF51445">
    <property type="entry name" value="(Trans)glycosidases"/>
    <property type="match status" value="1"/>
</dbReference>
<dbReference type="Gene3D" id="3.20.20.80">
    <property type="entry name" value="Glycosidases"/>
    <property type="match status" value="1"/>
</dbReference>
<feature type="chain" id="PRO_5002714191" description="Beta-galactosidase" evidence="9">
    <location>
        <begin position="23"/>
        <end position="652"/>
    </location>
</feature>
<feature type="active site" description="Proton donor" evidence="6">
    <location>
        <position position="182"/>
    </location>
</feature>
<dbReference type="InterPro" id="IPR048912">
    <property type="entry name" value="BetaGal1-like_ABD1"/>
</dbReference>
<dbReference type="Proteomes" id="UP000001593">
    <property type="component" value="Unassembled WGS sequence"/>
</dbReference>
<dbReference type="PROSITE" id="PS01182">
    <property type="entry name" value="GLYCOSYL_HYDROL_F35"/>
    <property type="match status" value="1"/>
</dbReference>
<dbReference type="PANTHER" id="PTHR23421">
    <property type="entry name" value="BETA-GALACTOSIDASE RELATED"/>
    <property type="match status" value="1"/>
</dbReference>
<dbReference type="OrthoDB" id="1657402at2759"/>
<dbReference type="STRING" id="45351.A7S8R3"/>
<dbReference type="FunFam" id="3.20.20.80:FF:000017">
    <property type="entry name" value="Beta-galactosidase"/>
    <property type="match status" value="1"/>
</dbReference>
<evidence type="ECO:0000259" key="12">
    <source>
        <dbReference type="Pfam" id="PF21467"/>
    </source>
</evidence>
<dbReference type="OMA" id="FWNIHEQ"/>
<evidence type="ECO:0000313" key="14">
    <source>
        <dbReference type="Proteomes" id="UP000001593"/>
    </source>
</evidence>
<dbReference type="Pfam" id="PF01301">
    <property type="entry name" value="Glyco_hydro_35"/>
    <property type="match status" value="1"/>
</dbReference>
<evidence type="ECO:0000256" key="3">
    <source>
        <dbReference type="ARBA" id="ARBA00022801"/>
    </source>
</evidence>
<dbReference type="GO" id="GO:0005773">
    <property type="term" value="C:vacuole"/>
    <property type="evidence" value="ECO:0000318"/>
    <property type="project" value="GO_Central"/>
</dbReference>